<evidence type="ECO:0000313" key="2">
    <source>
        <dbReference type="EMBL" id="RIE14842.1"/>
    </source>
</evidence>
<keyword evidence="1" id="KW-0812">Transmembrane</keyword>
<comment type="caution">
    <text evidence="2">The sequence shown here is derived from an EMBL/GenBank/DDBJ whole genome shotgun (WGS) entry which is preliminary data.</text>
</comment>
<sequence>MSVILAAIKGFRSFSGIYNFTWGNAIMLVVALVLMYLAIAKDF</sequence>
<dbReference type="AlphaFoldDB" id="A0A398DH25"/>
<proteinExistence type="predicted"/>
<feature type="transmembrane region" description="Helical" evidence="1">
    <location>
        <begin position="20"/>
        <end position="39"/>
    </location>
</feature>
<reference evidence="2 3" key="1">
    <citation type="submission" date="2018-09" db="EMBL/GenBank/DDBJ databases">
        <title>Discovery and Ecogenomic Context for Candidatus Cryosericales, a Global Caldiserica Order Active in Thawing Permafrost.</title>
        <authorList>
            <person name="Martinez M.A."/>
            <person name="Woodcroft B.J."/>
            <person name="Ignacio Espinoza J.C."/>
            <person name="Zayed A."/>
            <person name="Singleton C.M."/>
            <person name="Boyd J."/>
            <person name="Li Y.-F."/>
            <person name="Purvine S."/>
            <person name="Maughan H."/>
            <person name="Hodgkins S.B."/>
            <person name="Anderson D."/>
            <person name="Sederholm M."/>
            <person name="Temperton B."/>
            <person name="Saleska S.R."/>
            <person name="Tyson G.W."/>
            <person name="Rich V.I."/>
        </authorList>
    </citation>
    <scope>NUCLEOTIDE SEQUENCE [LARGE SCALE GENOMIC DNA]</scope>
    <source>
        <strain evidence="2 3">SMC3</strain>
    </source>
</reference>
<evidence type="ECO:0000256" key="1">
    <source>
        <dbReference type="SAM" id="Phobius"/>
    </source>
</evidence>
<dbReference type="Proteomes" id="UP000266042">
    <property type="component" value="Unassembled WGS sequence"/>
</dbReference>
<dbReference type="EMBL" id="QXIW01000006">
    <property type="protein sequence ID" value="RIE14842.1"/>
    <property type="molecule type" value="Genomic_DNA"/>
</dbReference>
<protein>
    <submittedName>
        <fullName evidence="2">Glutaconyl-CoA decarboxylase subunit beta</fullName>
    </submittedName>
</protein>
<keyword evidence="1" id="KW-1133">Transmembrane helix</keyword>
<name>A0A398DH25_9BACT</name>
<feature type="non-terminal residue" evidence="2">
    <location>
        <position position="43"/>
    </location>
</feature>
<keyword evidence="1" id="KW-0472">Membrane</keyword>
<gene>
    <name evidence="2" type="ORF">SMC3_01170</name>
</gene>
<evidence type="ECO:0000313" key="3">
    <source>
        <dbReference type="Proteomes" id="UP000266042"/>
    </source>
</evidence>
<accession>A0A398DH25</accession>
<organism evidence="2 3">
    <name type="scientific">Candidatus Cryosericum hinesii</name>
    <dbReference type="NCBI Taxonomy" id="2290915"/>
    <lineage>
        <taxon>Bacteria</taxon>
        <taxon>Pseudomonadati</taxon>
        <taxon>Caldisericota/Cryosericota group</taxon>
        <taxon>Candidatus Cryosericota</taxon>
        <taxon>Candidatus Cryosericia</taxon>
        <taxon>Candidatus Cryosericales</taxon>
        <taxon>Candidatus Cryosericaceae</taxon>
        <taxon>Candidatus Cryosericum</taxon>
    </lineage>
</organism>